<accession>A0A1C7WPI6</accession>
<dbReference type="GO" id="GO:0016757">
    <property type="term" value="F:glycosyltransferase activity"/>
    <property type="evidence" value="ECO:0007669"/>
    <property type="project" value="UniProtKB-KW"/>
</dbReference>
<dbReference type="SUPFAM" id="SSF53448">
    <property type="entry name" value="Nucleotide-diphospho-sugar transferases"/>
    <property type="match status" value="1"/>
</dbReference>
<dbReference type="RefSeq" id="WP_066386652.1">
    <property type="nucleotide sequence ID" value="NZ_CP035926.1"/>
</dbReference>
<comment type="caution">
    <text evidence="3">The sequence shown here is derived from an EMBL/GenBank/DDBJ whole genome shotgun (WGS) entry which is preliminary data.</text>
</comment>
<dbReference type="EMBL" id="LLKQ01000001">
    <property type="protein sequence ID" value="OCL95559.1"/>
    <property type="molecule type" value="Genomic_DNA"/>
</dbReference>
<evidence type="ECO:0000259" key="2">
    <source>
        <dbReference type="Pfam" id="PF00535"/>
    </source>
</evidence>
<organism evidence="3 4">
    <name type="scientific">Aliarcobacter thereius LMG 24486</name>
    <dbReference type="NCBI Taxonomy" id="1032240"/>
    <lineage>
        <taxon>Bacteria</taxon>
        <taxon>Pseudomonadati</taxon>
        <taxon>Campylobacterota</taxon>
        <taxon>Epsilonproteobacteria</taxon>
        <taxon>Campylobacterales</taxon>
        <taxon>Arcobacteraceae</taxon>
        <taxon>Aliarcobacter</taxon>
    </lineage>
</organism>
<protein>
    <submittedName>
        <fullName evidence="3">SPBc2 prophage-derived glycosyltransferase SunS</fullName>
        <ecNumber evidence="3">2.4.1.-</ecNumber>
    </submittedName>
</protein>
<dbReference type="InterPro" id="IPR029044">
    <property type="entry name" value="Nucleotide-diphossugar_trans"/>
</dbReference>
<dbReference type="Proteomes" id="UP000092987">
    <property type="component" value="Unassembled WGS sequence"/>
</dbReference>
<dbReference type="Gene3D" id="3.90.550.10">
    <property type="entry name" value="Spore Coat Polysaccharide Biosynthesis Protein SpsA, Chain A"/>
    <property type="match status" value="1"/>
</dbReference>
<proteinExistence type="inferred from homology"/>
<feature type="domain" description="Glycosyltransferase 2-like" evidence="2">
    <location>
        <begin position="4"/>
        <end position="119"/>
    </location>
</feature>
<evidence type="ECO:0000256" key="1">
    <source>
        <dbReference type="ARBA" id="ARBA00038494"/>
    </source>
</evidence>
<dbReference type="EC" id="2.4.1.-" evidence="3"/>
<dbReference type="InterPro" id="IPR001173">
    <property type="entry name" value="Glyco_trans_2-like"/>
</dbReference>
<dbReference type="Pfam" id="PF00535">
    <property type="entry name" value="Glycos_transf_2"/>
    <property type="match status" value="1"/>
</dbReference>
<keyword evidence="4" id="KW-1185">Reference proteome</keyword>
<dbReference type="CDD" id="cd02511">
    <property type="entry name" value="Beta4Glucosyltransferase"/>
    <property type="match status" value="1"/>
</dbReference>
<reference evidence="3 4" key="1">
    <citation type="submission" date="2015-10" db="EMBL/GenBank/DDBJ databases">
        <authorList>
            <person name="Rovetto F.F."/>
            <person name="Cocolin L.L."/>
            <person name="Illeghems K.K."/>
            <person name="Van Nieuwerbuegh F.F."/>
            <person name="Houf K.K."/>
        </authorList>
    </citation>
    <scope>NUCLEOTIDE SEQUENCE [LARGE SCALE GENOMIC DNA]</scope>
    <source>
        <strain evidence="3 4">LMG 24486</strain>
    </source>
</reference>
<name>A0A1C7WPI6_9BACT</name>
<keyword evidence="3" id="KW-0808">Transferase</keyword>
<evidence type="ECO:0000313" key="4">
    <source>
        <dbReference type="Proteomes" id="UP000092987"/>
    </source>
</evidence>
<dbReference type="PANTHER" id="PTHR43630">
    <property type="entry name" value="POLY-BETA-1,6-N-ACETYL-D-GLUCOSAMINE SYNTHASE"/>
    <property type="match status" value="1"/>
</dbReference>
<sequence length="247" mass="28725">MNISVVIIAKNSEKTIEKTLKSLVDFNDVVVYDNGSTDNTIKHSKEFENVNLVEGEFKGFGWTKNKAISYAKNDWILILDSDEVVDSKLLNTLQNKKLEDDTVYLLNFNAYYKEKQVKYCGWSGQKIKRMFNKKVTKINDNMVHEDIIIEGLKLEVLEGNVEHYSYSSISDFLQKTDKYSSIFANDYKNKKKSTPLKAFFRATYFFIKNYIFRRGFLDGYIGLLVCVSGANGVFYKYLKLYEENHDL</sequence>
<dbReference type="PANTHER" id="PTHR43630:SF2">
    <property type="entry name" value="GLYCOSYLTRANSFERASE"/>
    <property type="match status" value="1"/>
</dbReference>
<keyword evidence="3" id="KW-0328">Glycosyltransferase</keyword>
<evidence type="ECO:0000313" key="3">
    <source>
        <dbReference type="EMBL" id="OCL95559.1"/>
    </source>
</evidence>
<gene>
    <name evidence="3" type="primary">sunS</name>
    <name evidence="3" type="ORF">AA347_01024</name>
</gene>
<comment type="similarity">
    <text evidence="1">Belongs to the glycosyltransferase 2 family. WaaE/KdtX subfamily.</text>
</comment>